<protein>
    <submittedName>
        <fullName evidence="8">2Fe-2S iron-sulfur cluster binding domain-containing protein</fullName>
    </submittedName>
</protein>
<keyword evidence="9" id="KW-1185">Reference proteome</keyword>
<reference evidence="8 9" key="1">
    <citation type="submission" date="2019-03" db="EMBL/GenBank/DDBJ databases">
        <title>Seongchinamella monodicae gen. nov., sp. nov., a novel member of the Gammaproteobacteria isolated from a tidal mudflat of beach.</title>
        <authorList>
            <person name="Yang H.G."/>
            <person name="Kang J.W."/>
            <person name="Lee S.D."/>
        </authorList>
    </citation>
    <scope>NUCLEOTIDE SEQUENCE [LARGE SCALE GENOMIC DNA]</scope>
    <source>
        <strain evidence="8 9">GH4-78</strain>
    </source>
</reference>
<dbReference type="GO" id="GO:0051537">
    <property type="term" value="F:2 iron, 2 sulfur cluster binding"/>
    <property type="evidence" value="ECO:0007669"/>
    <property type="project" value="UniProtKB-KW"/>
</dbReference>
<dbReference type="InterPro" id="IPR018298">
    <property type="entry name" value="Adrenodoxin_Fe-S_BS"/>
</dbReference>
<organism evidence="8 9">
    <name type="scientific">Seongchinamella unica</name>
    <dbReference type="NCBI Taxonomy" id="2547392"/>
    <lineage>
        <taxon>Bacteria</taxon>
        <taxon>Pseudomonadati</taxon>
        <taxon>Pseudomonadota</taxon>
        <taxon>Gammaproteobacteria</taxon>
        <taxon>Cellvibrionales</taxon>
        <taxon>Halieaceae</taxon>
        <taxon>Seongchinamella</taxon>
    </lineage>
</organism>
<dbReference type="PROSITE" id="PS51085">
    <property type="entry name" value="2FE2S_FER_2"/>
    <property type="match status" value="1"/>
</dbReference>
<dbReference type="AlphaFoldDB" id="A0A4R5LRG4"/>
<evidence type="ECO:0000256" key="1">
    <source>
        <dbReference type="ARBA" id="ARBA00010914"/>
    </source>
</evidence>
<comment type="cofactor">
    <cofactor evidence="6">
        <name>[2Fe-2S] cluster</name>
        <dbReference type="ChEBI" id="CHEBI:190135"/>
    </cofactor>
</comment>
<evidence type="ECO:0000256" key="3">
    <source>
        <dbReference type="ARBA" id="ARBA00022723"/>
    </source>
</evidence>
<name>A0A4R5LRG4_9GAMM</name>
<dbReference type="InterPro" id="IPR012675">
    <property type="entry name" value="Beta-grasp_dom_sf"/>
</dbReference>
<dbReference type="Proteomes" id="UP000295554">
    <property type="component" value="Unassembled WGS sequence"/>
</dbReference>
<feature type="domain" description="2Fe-2S ferredoxin-type" evidence="7">
    <location>
        <begin position="2"/>
        <end position="105"/>
    </location>
</feature>
<dbReference type="OrthoDB" id="9799640at2"/>
<dbReference type="PANTHER" id="PTHR23426:SF65">
    <property type="entry name" value="FERREDOXIN-2, MITOCHONDRIAL"/>
    <property type="match status" value="1"/>
</dbReference>
<dbReference type="EMBL" id="SMSE01000002">
    <property type="protein sequence ID" value="TDG13442.1"/>
    <property type="molecule type" value="Genomic_DNA"/>
</dbReference>
<dbReference type="Pfam" id="PF00111">
    <property type="entry name" value="Fer2"/>
    <property type="match status" value="1"/>
</dbReference>
<dbReference type="SUPFAM" id="SSF54292">
    <property type="entry name" value="2Fe-2S ferredoxin-like"/>
    <property type="match status" value="1"/>
</dbReference>
<comment type="caution">
    <text evidence="8">The sequence shown here is derived from an EMBL/GenBank/DDBJ whole genome shotgun (WGS) entry which is preliminary data.</text>
</comment>
<evidence type="ECO:0000256" key="5">
    <source>
        <dbReference type="ARBA" id="ARBA00023014"/>
    </source>
</evidence>
<dbReference type="InterPro" id="IPR001055">
    <property type="entry name" value="Adrenodoxin-like"/>
</dbReference>
<dbReference type="PRINTS" id="PR00355">
    <property type="entry name" value="ADRENODOXIN"/>
</dbReference>
<evidence type="ECO:0000256" key="2">
    <source>
        <dbReference type="ARBA" id="ARBA00022714"/>
    </source>
</evidence>
<evidence type="ECO:0000313" key="9">
    <source>
        <dbReference type="Proteomes" id="UP000295554"/>
    </source>
</evidence>
<comment type="similarity">
    <text evidence="1">Belongs to the adrenodoxin/putidaredoxin family.</text>
</comment>
<dbReference type="InterPro" id="IPR036010">
    <property type="entry name" value="2Fe-2S_ferredoxin-like_sf"/>
</dbReference>
<evidence type="ECO:0000256" key="6">
    <source>
        <dbReference type="ARBA" id="ARBA00034078"/>
    </source>
</evidence>
<keyword evidence="4" id="KW-0408">Iron</keyword>
<evidence type="ECO:0000313" key="8">
    <source>
        <dbReference type="EMBL" id="TDG13442.1"/>
    </source>
</evidence>
<keyword evidence="3" id="KW-0479">Metal-binding</keyword>
<keyword evidence="5" id="KW-0411">Iron-sulfur</keyword>
<dbReference type="GO" id="GO:0140647">
    <property type="term" value="P:P450-containing electron transport chain"/>
    <property type="evidence" value="ECO:0007669"/>
    <property type="project" value="InterPro"/>
</dbReference>
<accession>A0A4R5LRG4</accession>
<dbReference type="RefSeq" id="WP_133211419.1">
    <property type="nucleotide sequence ID" value="NZ_SMSE01000002.1"/>
</dbReference>
<sequence>MPLVTFITHDQAEHEVHVTAGTTVMRAAIGNGVPGILAECGGARSCATCHCYVDEAWMEKTGVADEVESEMLDFVMEPRETSRLSCQITLSDELDGLVVHLPASQF</sequence>
<dbReference type="GO" id="GO:0009055">
    <property type="term" value="F:electron transfer activity"/>
    <property type="evidence" value="ECO:0007669"/>
    <property type="project" value="TreeGrafter"/>
</dbReference>
<dbReference type="InterPro" id="IPR001041">
    <property type="entry name" value="2Fe-2S_ferredoxin-type"/>
</dbReference>
<dbReference type="CDD" id="cd00207">
    <property type="entry name" value="fer2"/>
    <property type="match status" value="1"/>
</dbReference>
<dbReference type="PROSITE" id="PS00814">
    <property type="entry name" value="ADX"/>
    <property type="match status" value="1"/>
</dbReference>
<keyword evidence="2" id="KW-0001">2Fe-2S</keyword>
<dbReference type="GO" id="GO:0005829">
    <property type="term" value="C:cytosol"/>
    <property type="evidence" value="ECO:0007669"/>
    <property type="project" value="TreeGrafter"/>
</dbReference>
<proteinExistence type="inferred from homology"/>
<dbReference type="Gene3D" id="3.10.20.30">
    <property type="match status" value="1"/>
</dbReference>
<dbReference type="PANTHER" id="PTHR23426">
    <property type="entry name" value="FERREDOXIN/ADRENODOXIN"/>
    <property type="match status" value="1"/>
</dbReference>
<evidence type="ECO:0000256" key="4">
    <source>
        <dbReference type="ARBA" id="ARBA00023004"/>
    </source>
</evidence>
<evidence type="ECO:0000259" key="7">
    <source>
        <dbReference type="PROSITE" id="PS51085"/>
    </source>
</evidence>
<gene>
    <name evidence="8" type="ORF">E2F43_07840</name>
</gene>
<dbReference type="GO" id="GO:0046872">
    <property type="term" value="F:metal ion binding"/>
    <property type="evidence" value="ECO:0007669"/>
    <property type="project" value="UniProtKB-KW"/>
</dbReference>